<dbReference type="Proteomes" id="UP001341840">
    <property type="component" value="Unassembled WGS sequence"/>
</dbReference>
<evidence type="ECO:0000313" key="3">
    <source>
        <dbReference type="Proteomes" id="UP001341840"/>
    </source>
</evidence>
<accession>A0ABU6V3Q1</accession>
<dbReference type="EMBL" id="JASCZI010151059">
    <property type="protein sequence ID" value="MED6168277.1"/>
    <property type="molecule type" value="Genomic_DNA"/>
</dbReference>
<sequence>MFLLEIAERITRVSTYNLEDNESDRKIEANLISQIRKEARIKQQAAKELLTTRYNKRGIAVSFSDKAINPSGAKQGLSHANQKALQILYIGLVEMEKPSIPNASPSPKPASKPNQRRKIPSPKELVAHYESQGMDSQEASIKVIEDLQKALFGVISSGRGKKDKLLIDSSRKMDAVNGRLAVLDMKLDSKPGYVETFAIGVASAATLRGIGAIMPHILAPLAQIWNSVTTATKSTPQ</sequence>
<keyword evidence="3" id="KW-1185">Reference proteome</keyword>
<evidence type="ECO:0000256" key="1">
    <source>
        <dbReference type="SAM" id="MobiDB-lite"/>
    </source>
</evidence>
<evidence type="ECO:0000313" key="2">
    <source>
        <dbReference type="EMBL" id="MED6168277.1"/>
    </source>
</evidence>
<proteinExistence type="predicted"/>
<protein>
    <submittedName>
        <fullName evidence="2">Uncharacterized protein</fullName>
    </submittedName>
</protein>
<reference evidence="2 3" key="1">
    <citation type="journal article" date="2023" name="Plants (Basel)">
        <title>Bridging the Gap: Combining Genomics and Transcriptomics Approaches to Understand Stylosanthes scabra, an Orphan Legume from the Brazilian Caatinga.</title>
        <authorList>
            <person name="Ferreira-Neto J.R.C."/>
            <person name="da Silva M.D."/>
            <person name="Binneck E."/>
            <person name="de Melo N.F."/>
            <person name="da Silva R.H."/>
            <person name="de Melo A.L.T.M."/>
            <person name="Pandolfi V."/>
            <person name="Bustamante F.O."/>
            <person name="Brasileiro-Vidal A.C."/>
            <person name="Benko-Iseppon A.M."/>
        </authorList>
    </citation>
    <scope>NUCLEOTIDE SEQUENCE [LARGE SCALE GENOMIC DNA]</scope>
    <source>
        <tissue evidence="2">Leaves</tissue>
    </source>
</reference>
<organism evidence="2 3">
    <name type="scientific">Stylosanthes scabra</name>
    <dbReference type="NCBI Taxonomy" id="79078"/>
    <lineage>
        <taxon>Eukaryota</taxon>
        <taxon>Viridiplantae</taxon>
        <taxon>Streptophyta</taxon>
        <taxon>Embryophyta</taxon>
        <taxon>Tracheophyta</taxon>
        <taxon>Spermatophyta</taxon>
        <taxon>Magnoliopsida</taxon>
        <taxon>eudicotyledons</taxon>
        <taxon>Gunneridae</taxon>
        <taxon>Pentapetalae</taxon>
        <taxon>rosids</taxon>
        <taxon>fabids</taxon>
        <taxon>Fabales</taxon>
        <taxon>Fabaceae</taxon>
        <taxon>Papilionoideae</taxon>
        <taxon>50 kb inversion clade</taxon>
        <taxon>dalbergioids sensu lato</taxon>
        <taxon>Dalbergieae</taxon>
        <taxon>Pterocarpus clade</taxon>
        <taxon>Stylosanthes</taxon>
    </lineage>
</organism>
<name>A0ABU6V3Q1_9FABA</name>
<feature type="region of interest" description="Disordered" evidence="1">
    <location>
        <begin position="99"/>
        <end position="121"/>
    </location>
</feature>
<comment type="caution">
    <text evidence="2">The sequence shown here is derived from an EMBL/GenBank/DDBJ whole genome shotgun (WGS) entry which is preliminary data.</text>
</comment>
<gene>
    <name evidence="2" type="ORF">PIB30_010336</name>
</gene>